<feature type="domain" description="CBM1" evidence="11">
    <location>
        <begin position="21"/>
        <end position="57"/>
    </location>
</feature>
<dbReference type="PROSITE" id="PS00562">
    <property type="entry name" value="CBM1_1"/>
    <property type="match status" value="1"/>
</dbReference>
<feature type="signal peptide" evidence="10">
    <location>
        <begin position="1"/>
        <end position="21"/>
    </location>
</feature>
<evidence type="ECO:0000256" key="7">
    <source>
        <dbReference type="ARBA" id="ARBA00022801"/>
    </source>
</evidence>
<reference evidence="12" key="1">
    <citation type="journal article" date="2023" name="Mol. Phylogenet. Evol.">
        <title>Genome-scale phylogeny and comparative genomics of the fungal order Sordariales.</title>
        <authorList>
            <person name="Hensen N."/>
            <person name="Bonometti L."/>
            <person name="Westerberg I."/>
            <person name="Brannstrom I.O."/>
            <person name="Guillou S."/>
            <person name="Cros-Aarteil S."/>
            <person name="Calhoun S."/>
            <person name="Haridas S."/>
            <person name="Kuo A."/>
            <person name="Mondo S."/>
            <person name="Pangilinan J."/>
            <person name="Riley R."/>
            <person name="LaButti K."/>
            <person name="Andreopoulos B."/>
            <person name="Lipzen A."/>
            <person name="Chen C."/>
            <person name="Yan M."/>
            <person name="Daum C."/>
            <person name="Ng V."/>
            <person name="Clum A."/>
            <person name="Steindorff A."/>
            <person name="Ohm R.A."/>
            <person name="Martin F."/>
            <person name="Silar P."/>
            <person name="Natvig D.O."/>
            <person name="Lalanne C."/>
            <person name="Gautier V."/>
            <person name="Ament-Velasquez S.L."/>
            <person name="Kruys A."/>
            <person name="Hutchinson M.I."/>
            <person name="Powell A.J."/>
            <person name="Barry K."/>
            <person name="Miller A.N."/>
            <person name="Grigoriev I.V."/>
            <person name="Debuchy R."/>
            <person name="Gladieux P."/>
            <person name="Hiltunen Thoren M."/>
            <person name="Johannesson H."/>
        </authorList>
    </citation>
    <scope>NUCLEOTIDE SEQUENCE</scope>
    <source>
        <strain evidence="12">CBS 990.96</strain>
    </source>
</reference>
<dbReference type="GO" id="GO:0030248">
    <property type="term" value="F:cellulose binding"/>
    <property type="evidence" value="ECO:0007669"/>
    <property type="project" value="InterPro"/>
</dbReference>
<reference evidence="12" key="2">
    <citation type="submission" date="2023-05" db="EMBL/GenBank/DDBJ databases">
        <authorList>
            <consortium name="Lawrence Berkeley National Laboratory"/>
            <person name="Steindorff A."/>
            <person name="Hensen N."/>
            <person name="Bonometti L."/>
            <person name="Westerberg I."/>
            <person name="Brannstrom I.O."/>
            <person name="Guillou S."/>
            <person name="Cros-Aarteil S."/>
            <person name="Calhoun S."/>
            <person name="Haridas S."/>
            <person name="Kuo A."/>
            <person name="Mondo S."/>
            <person name="Pangilinan J."/>
            <person name="Riley R."/>
            <person name="Labutti K."/>
            <person name="Andreopoulos B."/>
            <person name="Lipzen A."/>
            <person name="Chen C."/>
            <person name="Yanf M."/>
            <person name="Daum C."/>
            <person name="Ng V."/>
            <person name="Clum A."/>
            <person name="Ohm R."/>
            <person name="Martin F."/>
            <person name="Silar P."/>
            <person name="Natvig D."/>
            <person name="Lalanne C."/>
            <person name="Gautier V."/>
            <person name="Ament-Velasquez S.L."/>
            <person name="Kruys A."/>
            <person name="Hutchinson M.I."/>
            <person name="Powell A.J."/>
            <person name="Barry K."/>
            <person name="Miller A.N."/>
            <person name="Grigoriev I.V."/>
            <person name="Debuchy R."/>
            <person name="Gladieux P."/>
            <person name="Thoren M.H."/>
            <person name="Johannesson H."/>
        </authorList>
    </citation>
    <scope>NUCLEOTIDE SEQUENCE</scope>
    <source>
        <strain evidence="12">CBS 990.96</strain>
    </source>
</reference>
<comment type="catalytic activity">
    <reaction evidence="1">
        <text>Endohydrolysis of (1-&gt;4)-beta-D-glucosidic linkages in cellulose, lichenin and cereal beta-D-glucans.</text>
        <dbReference type="EC" id="3.2.1.4"/>
    </reaction>
</comment>
<dbReference type="EC" id="3.2.1.4" evidence="4"/>
<sequence length="403" mass="43818">MKTSIFTGAAVLASFSSGVAAQGGAWAQCGGQGWSGATTCVAGYTCTFVNNWYSQCLPGGAASTFTTTSTAVIRPTTTLVTLSTSRTSSAAVPTQTAGGKFKWFGVNEAGGEFGQDTYPGVWGKHFIFPDNNAVRTLINQGYNTFRVGFAMERLSQNGLTNGFDAAYLRNLTESINFITNAGAYAVLDPHNFGRYFGNIITDVDAFGTWWNNLAKHFLLNERVIFDTNNEYHTMSQDLVLRLNQAAIDGIRSAGATSQYIFVEGNSWSGAWTWNTTNHNLRELRDSVEGKLVYQMHQYLDSDGSGTNPNCVSGEIGVQRVVGATRWLRENGKVGILGEFAGGANSVCQTAVKGLLEHLKANSDVWHGALWWSAGPWWGDYMFSFEPPSGTGYVNYNGVLRQYL</sequence>
<dbReference type="SUPFAM" id="SSF51445">
    <property type="entry name" value="(Trans)glycosidases"/>
    <property type="match status" value="1"/>
</dbReference>
<accession>A0AAN7BK75</accession>
<keyword evidence="7 9" id="KW-0378">Hydrolase</keyword>
<dbReference type="Proteomes" id="UP001301958">
    <property type="component" value="Unassembled WGS sequence"/>
</dbReference>
<keyword evidence="13" id="KW-1185">Reference proteome</keyword>
<evidence type="ECO:0000256" key="9">
    <source>
        <dbReference type="RuleBase" id="RU361153"/>
    </source>
</evidence>
<dbReference type="EMBL" id="MU865383">
    <property type="protein sequence ID" value="KAK4224774.1"/>
    <property type="molecule type" value="Genomic_DNA"/>
</dbReference>
<dbReference type="GO" id="GO:0005576">
    <property type="term" value="C:extracellular region"/>
    <property type="evidence" value="ECO:0007669"/>
    <property type="project" value="UniProtKB-SubCell"/>
</dbReference>
<comment type="similarity">
    <text evidence="3 9">Belongs to the glycosyl hydrolase 5 (cellulase A) family.</text>
</comment>
<evidence type="ECO:0000256" key="5">
    <source>
        <dbReference type="ARBA" id="ARBA00022525"/>
    </source>
</evidence>
<dbReference type="SUPFAM" id="SSF57180">
    <property type="entry name" value="Cellulose-binding domain"/>
    <property type="match status" value="1"/>
</dbReference>
<keyword evidence="6 10" id="KW-0732">Signal</keyword>
<evidence type="ECO:0000256" key="4">
    <source>
        <dbReference type="ARBA" id="ARBA00012601"/>
    </source>
</evidence>
<dbReference type="InterPro" id="IPR035971">
    <property type="entry name" value="CBD_sf"/>
</dbReference>
<evidence type="ECO:0000256" key="1">
    <source>
        <dbReference type="ARBA" id="ARBA00000966"/>
    </source>
</evidence>
<feature type="chain" id="PRO_5043038490" description="cellulase" evidence="10">
    <location>
        <begin position="22"/>
        <end position="403"/>
    </location>
</feature>
<dbReference type="PANTHER" id="PTHR34142">
    <property type="entry name" value="ENDO-BETA-1,4-GLUCANASE A"/>
    <property type="match status" value="1"/>
</dbReference>
<comment type="subcellular location">
    <subcellularLocation>
        <location evidence="2">Secreted</location>
    </subcellularLocation>
</comment>
<name>A0AAN7BK75_9PEZI</name>
<dbReference type="GO" id="GO:0009251">
    <property type="term" value="P:glucan catabolic process"/>
    <property type="evidence" value="ECO:0007669"/>
    <property type="project" value="TreeGrafter"/>
</dbReference>
<keyword evidence="5" id="KW-0964">Secreted</keyword>
<dbReference type="Pfam" id="PF00150">
    <property type="entry name" value="Cellulase"/>
    <property type="match status" value="1"/>
</dbReference>
<protein>
    <recommendedName>
        <fullName evidence="4">cellulase</fullName>
        <ecNumber evidence="4">3.2.1.4</ecNumber>
    </recommendedName>
</protein>
<keyword evidence="8 9" id="KW-0326">Glycosidase</keyword>
<dbReference type="GO" id="GO:0008810">
    <property type="term" value="F:cellulase activity"/>
    <property type="evidence" value="ECO:0007669"/>
    <property type="project" value="UniProtKB-EC"/>
</dbReference>
<gene>
    <name evidence="12" type="ORF">QBC38DRAFT_532097</name>
</gene>
<comment type="caution">
    <text evidence="12">The sequence shown here is derived from an EMBL/GenBank/DDBJ whole genome shotgun (WGS) entry which is preliminary data.</text>
</comment>
<dbReference type="InterPro" id="IPR017853">
    <property type="entry name" value="GH"/>
</dbReference>
<evidence type="ECO:0000313" key="13">
    <source>
        <dbReference type="Proteomes" id="UP001301958"/>
    </source>
</evidence>
<dbReference type="SMART" id="SM00236">
    <property type="entry name" value="fCBD"/>
    <property type="match status" value="1"/>
</dbReference>
<evidence type="ECO:0000256" key="10">
    <source>
        <dbReference type="SAM" id="SignalP"/>
    </source>
</evidence>
<evidence type="ECO:0000259" key="11">
    <source>
        <dbReference type="PROSITE" id="PS51164"/>
    </source>
</evidence>
<dbReference type="AlphaFoldDB" id="A0AAN7BK75"/>
<organism evidence="12 13">
    <name type="scientific">Podospora fimiseda</name>
    <dbReference type="NCBI Taxonomy" id="252190"/>
    <lineage>
        <taxon>Eukaryota</taxon>
        <taxon>Fungi</taxon>
        <taxon>Dikarya</taxon>
        <taxon>Ascomycota</taxon>
        <taxon>Pezizomycotina</taxon>
        <taxon>Sordariomycetes</taxon>
        <taxon>Sordariomycetidae</taxon>
        <taxon>Sordariales</taxon>
        <taxon>Podosporaceae</taxon>
        <taxon>Podospora</taxon>
    </lineage>
</organism>
<dbReference type="Gene3D" id="3.20.20.80">
    <property type="entry name" value="Glycosidases"/>
    <property type="match status" value="1"/>
</dbReference>
<dbReference type="InterPro" id="IPR000254">
    <property type="entry name" value="CBD"/>
</dbReference>
<evidence type="ECO:0000256" key="3">
    <source>
        <dbReference type="ARBA" id="ARBA00005641"/>
    </source>
</evidence>
<evidence type="ECO:0000313" key="12">
    <source>
        <dbReference type="EMBL" id="KAK4224774.1"/>
    </source>
</evidence>
<evidence type="ECO:0000256" key="2">
    <source>
        <dbReference type="ARBA" id="ARBA00004613"/>
    </source>
</evidence>
<evidence type="ECO:0000256" key="6">
    <source>
        <dbReference type="ARBA" id="ARBA00022729"/>
    </source>
</evidence>
<dbReference type="PANTHER" id="PTHR34142:SF1">
    <property type="entry name" value="GLYCOSIDE HYDROLASE FAMILY 5 DOMAIN-CONTAINING PROTEIN"/>
    <property type="match status" value="1"/>
</dbReference>
<evidence type="ECO:0000256" key="8">
    <source>
        <dbReference type="ARBA" id="ARBA00023295"/>
    </source>
</evidence>
<dbReference type="Pfam" id="PF00734">
    <property type="entry name" value="CBM_1"/>
    <property type="match status" value="1"/>
</dbReference>
<proteinExistence type="inferred from homology"/>
<dbReference type="InterPro" id="IPR001547">
    <property type="entry name" value="Glyco_hydro_5"/>
</dbReference>
<dbReference type="PROSITE" id="PS51164">
    <property type="entry name" value="CBM1_2"/>
    <property type="match status" value="1"/>
</dbReference>